<organism evidence="2 3">
    <name type="scientific">Sediminimonas qiaohouensis</name>
    <dbReference type="NCBI Taxonomy" id="552061"/>
    <lineage>
        <taxon>Bacteria</taxon>
        <taxon>Pseudomonadati</taxon>
        <taxon>Pseudomonadota</taxon>
        <taxon>Alphaproteobacteria</taxon>
        <taxon>Rhodobacterales</taxon>
        <taxon>Roseobacteraceae</taxon>
        <taxon>Sediminimonas</taxon>
    </lineage>
</organism>
<dbReference type="AlphaFoldDB" id="A0A7C9HNN3"/>
<feature type="transmembrane region" description="Helical" evidence="1">
    <location>
        <begin position="200"/>
        <end position="219"/>
    </location>
</feature>
<feature type="transmembrane region" description="Helical" evidence="1">
    <location>
        <begin position="225"/>
        <end position="244"/>
    </location>
</feature>
<feature type="transmembrane region" description="Helical" evidence="1">
    <location>
        <begin position="37"/>
        <end position="55"/>
    </location>
</feature>
<accession>A0A7C9HNN3</accession>
<feature type="transmembrane region" description="Helical" evidence="1">
    <location>
        <begin position="276"/>
        <end position="296"/>
    </location>
</feature>
<sequence>MLLGVLQWIARRGRLVLVAGLLAGLALPGLAEMLRDWLAQMVAVLLFLTAVRIGARAALGSLAQAGGALGASLVMQLALPLAAVVGFAAFGVLQTPMALALVLMLAAPPVAGVPSFTLMMGHDPAPGLRLLIVGTALLPLTVLPVLWALPTLGSAAGVLAAAGRLLLVIAAATVAGFALRAALPRTADRRAIEALDGLTALALAVIVIGLMSAVAPALASDPMLVLWWFCVAVAANLGLQLLTYMVLGARGVATSVAAGNRSIALFLVALPPDMMAPLLLFIGVYQLPMFLTPIIMKRVYRGRHVTA</sequence>
<keyword evidence="1" id="KW-0472">Membrane</keyword>
<gene>
    <name evidence="2" type="ORF">FH759_10595</name>
</gene>
<dbReference type="RefSeq" id="WP_273249955.1">
    <property type="nucleotide sequence ID" value="NZ_VENJ01000014.1"/>
</dbReference>
<feature type="transmembrane region" description="Helical" evidence="1">
    <location>
        <begin position="67"/>
        <end position="92"/>
    </location>
</feature>
<evidence type="ECO:0000256" key="1">
    <source>
        <dbReference type="SAM" id="Phobius"/>
    </source>
</evidence>
<feature type="transmembrane region" description="Helical" evidence="1">
    <location>
        <begin position="130"/>
        <end position="149"/>
    </location>
</feature>
<feature type="transmembrane region" description="Helical" evidence="1">
    <location>
        <begin position="98"/>
        <end position="118"/>
    </location>
</feature>
<keyword evidence="1" id="KW-0812">Transmembrane</keyword>
<reference evidence="2 3" key="1">
    <citation type="submission" date="2019-06" db="EMBL/GenBank/DDBJ databases">
        <title>Enrichment of Autotrophic Halophilic Microorganisms from Red Sea Brine Pool Using Microbial Electrosynthesis System.</title>
        <authorList>
            <person name="Alqahtani M.F."/>
            <person name="Bajracharya S."/>
            <person name="Katuri K.P."/>
            <person name="Ali M."/>
            <person name="Saikaly P.E."/>
        </authorList>
    </citation>
    <scope>NUCLEOTIDE SEQUENCE [LARGE SCALE GENOMIC DNA]</scope>
    <source>
        <strain evidence="2">MES6</strain>
    </source>
</reference>
<evidence type="ECO:0008006" key="4">
    <source>
        <dbReference type="Google" id="ProtNLM"/>
    </source>
</evidence>
<protein>
    <recommendedName>
        <fullName evidence="4">Na+-dependent transporter</fullName>
    </recommendedName>
</protein>
<dbReference type="Proteomes" id="UP000483078">
    <property type="component" value="Unassembled WGS sequence"/>
</dbReference>
<feature type="transmembrane region" description="Helical" evidence="1">
    <location>
        <begin position="155"/>
        <end position="179"/>
    </location>
</feature>
<keyword evidence="1" id="KW-1133">Transmembrane helix</keyword>
<evidence type="ECO:0000313" key="2">
    <source>
        <dbReference type="EMBL" id="MTJ05123.1"/>
    </source>
</evidence>
<feature type="transmembrane region" description="Helical" evidence="1">
    <location>
        <begin position="12"/>
        <end position="31"/>
    </location>
</feature>
<name>A0A7C9HNN3_9RHOB</name>
<proteinExistence type="predicted"/>
<dbReference type="InterPro" id="IPR038770">
    <property type="entry name" value="Na+/solute_symporter_sf"/>
</dbReference>
<dbReference type="EMBL" id="VENJ01000014">
    <property type="protein sequence ID" value="MTJ05123.1"/>
    <property type="molecule type" value="Genomic_DNA"/>
</dbReference>
<dbReference type="Gene3D" id="1.20.1530.20">
    <property type="match status" value="1"/>
</dbReference>
<comment type="caution">
    <text evidence="2">The sequence shown here is derived from an EMBL/GenBank/DDBJ whole genome shotgun (WGS) entry which is preliminary data.</text>
</comment>
<evidence type="ECO:0000313" key="3">
    <source>
        <dbReference type="Proteomes" id="UP000483078"/>
    </source>
</evidence>